<dbReference type="Proteomes" id="UP000326336">
    <property type="component" value="Unassembled WGS sequence"/>
</dbReference>
<comment type="caution">
    <text evidence="1">The sequence shown here is derived from an EMBL/GenBank/DDBJ whole genome shotgun (WGS) entry which is preliminary data.</text>
</comment>
<dbReference type="AlphaFoldDB" id="A0A5N5RIS7"/>
<reference evidence="1 2" key="1">
    <citation type="journal article" date="2019" name="Int. J. Syst. Evol. Microbiol.">
        <title>Bifidobacterium jacchi sp. nov., isolated from the faeces of a baby common marmoset (Callithrix jacchus).</title>
        <authorList>
            <person name="Modesto M."/>
            <person name="Watanabe K."/>
            <person name="Arita M."/>
            <person name="Satti M."/>
            <person name="Oki K."/>
            <person name="Sciavilla P."/>
            <person name="Patavino C."/>
            <person name="Camma C."/>
            <person name="Michelini S."/>
            <person name="Sgorbati B."/>
            <person name="Mattarelli P."/>
        </authorList>
    </citation>
    <scope>NUCLEOTIDE SEQUENCE [LARGE SCALE GENOMIC DNA]</scope>
    <source>
        <strain evidence="1 2">MRM 9.3</strain>
    </source>
</reference>
<dbReference type="RefSeq" id="WP_151916767.1">
    <property type="nucleotide sequence ID" value="NZ_RQSP01000014.1"/>
</dbReference>
<proteinExistence type="predicted"/>
<name>A0A5N5RIS7_9BIFI</name>
<keyword evidence="2" id="KW-1185">Reference proteome</keyword>
<evidence type="ECO:0000313" key="1">
    <source>
        <dbReference type="EMBL" id="KAB5607185.1"/>
    </source>
</evidence>
<protein>
    <submittedName>
        <fullName evidence="1">Uncharacterized protein</fullName>
    </submittedName>
</protein>
<gene>
    <name evidence="1" type="ORF">EHS19_05440</name>
</gene>
<organism evidence="1 2">
    <name type="scientific">Bifidobacterium jacchi</name>
    <dbReference type="NCBI Taxonomy" id="2490545"/>
    <lineage>
        <taxon>Bacteria</taxon>
        <taxon>Bacillati</taxon>
        <taxon>Actinomycetota</taxon>
        <taxon>Actinomycetes</taxon>
        <taxon>Bifidobacteriales</taxon>
        <taxon>Bifidobacteriaceae</taxon>
        <taxon>Bifidobacterium</taxon>
    </lineage>
</organism>
<accession>A0A5N5RIS7</accession>
<sequence>MWRCGWIGADSGYGECFRGASGVSGTPGTADLTGAAGAAGDADTPADAGRVKVPSSCVASDAVDGTIPGMPGAAGLGAETAGVGGMAVIGMGVACDIGGIAAGGCGMVVCG</sequence>
<evidence type="ECO:0000313" key="2">
    <source>
        <dbReference type="Proteomes" id="UP000326336"/>
    </source>
</evidence>
<dbReference type="EMBL" id="RQSP01000014">
    <property type="protein sequence ID" value="KAB5607185.1"/>
    <property type="molecule type" value="Genomic_DNA"/>
</dbReference>